<feature type="compositionally biased region" description="Basic and acidic residues" evidence="1">
    <location>
        <begin position="145"/>
        <end position="188"/>
    </location>
</feature>
<dbReference type="Proteomes" id="UP000272025">
    <property type="component" value="Unassembled WGS sequence"/>
</dbReference>
<feature type="region of interest" description="Disordered" evidence="1">
    <location>
        <begin position="204"/>
        <end position="235"/>
    </location>
</feature>
<keyword evidence="3" id="KW-1185">Reference proteome</keyword>
<dbReference type="GeneID" id="39579765"/>
<dbReference type="EMBL" id="ML119052">
    <property type="protein sequence ID" value="ROT41056.1"/>
    <property type="molecule type" value="Genomic_DNA"/>
</dbReference>
<dbReference type="RefSeq" id="XP_028468862.1">
    <property type="nucleotide sequence ID" value="XM_028611287.1"/>
</dbReference>
<feature type="region of interest" description="Disordered" evidence="1">
    <location>
        <begin position="140"/>
        <end position="190"/>
    </location>
</feature>
<protein>
    <submittedName>
        <fullName evidence="2">Uncharacterized protein</fullName>
    </submittedName>
</protein>
<feature type="compositionally biased region" description="Low complexity" evidence="1">
    <location>
        <begin position="214"/>
        <end position="224"/>
    </location>
</feature>
<reference evidence="2 3" key="1">
    <citation type="journal article" date="2018" name="Mol. Ecol.">
        <title>The obligate alkalophilic soda-lake fungus Sodiomyces alkalinus has shifted to a protein diet.</title>
        <authorList>
            <person name="Grum-Grzhimaylo A.A."/>
            <person name="Falkoski D.L."/>
            <person name="van den Heuvel J."/>
            <person name="Valero-Jimenez C.A."/>
            <person name="Min B."/>
            <person name="Choi I.G."/>
            <person name="Lipzen A."/>
            <person name="Daum C.G."/>
            <person name="Aanen D.K."/>
            <person name="Tsang A."/>
            <person name="Henrissat B."/>
            <person name="Bilanenko E.N."/>
            <person name="de Vries R.P."/>
            <person name="van Kan J.A.L."/>
            <person name="Grigoriev I.V."/>
            <person name="Debets A.J.M."/>
        </authorList>
    </citation>
    <scope>NUCLEOTIDE SEQUENCE [LARGE SCALE GENOMIC DNA]</scope>
    <source>
        <strain evidence="2 3">F11</strain>
    </source>
</reference>
<evidence type="ECO:0000313" key="2">
    <source>
        <dbReference type="EMBL" id="ROT41056.1"/>
    </source>
</evidence>
<evidence type="ECO:0000256" key="1">
    <source>
        <dbReference type="SAM" id="MobiDB-lite"/>
    </source>
</evidence>
<gene>
    <name evidence="2" type="ORF">SODALDRAFT_330774</name>
</gene>
<sequence>MLGGHLIALLENIAALGNQEINESYEAIQKLFLNMNGAQKEGWVRSRDDEDARAKVASVRGLAGEIRSYNVEVGAAQFREERRKAEQVIARRNAERAIQRLRDSERAAAQAHETRKAEEVAECKAKEAYEPRNKLFSEGLARARNKQEALKRRAEEEEEQRKAEEEAEKCKTEEETEKKATAEKDVAESARGTGLLRKVLDKAFRRSPSPAPAPATATAPARAATPEEYRNTAAVPDGGKSLRFVVSTASPLTTEDDDSYDDAYLSLSEIAADRIWEQKQKIKVDKDGNAHDGDWLVVYARVTADQGSGR</sequence>
<evidence type="ECO:0000313" key="3">
    <source>
        <dbReference type="Proteomes" id="UP000272025"/>
    </source>
</evidence>
<accession>A0A3N2Q2V2</accession>
<dbReference type="AlphaFoldDB" id="A0A3N2Q2V2"/>
<organism evidence="2 3">
    <name type="scientific">Sodiomyces alkalinus (strain CBS 110278 / VKM F-3762 / F11)</name>
    <name type="common">Alkaliphilic filamentous fungus</name>
    <dbReference type="NCBI Taxonomy" id="1314773"/>
    <lineage>
        <taxon>Eukaryota</taxon>
        <taxon>Fungi</taxon>
        <taxon>Dikarya</taxon>
        <taxon>Ascomycota</taxon>
        <taxon>Pezizomycotina</taxon>
        <taxon>Sordariomycetes</taxon>
        <taxon>Hypocreomycetidae</taxon>
        <taxon>Glomerellales</taxon>
        <taxon>Plectosphaerellaceae</taxon>
        <taxon>Sodiomyces</taxon>
    </lineage>
</organism>
<feature type="non-terminal residue" evidence="2">
    <location>
        <position position="310"/>
    </location>
</feature>
<proteinExistence type="predicted"/>
<name>A0A3N2Q2V2_SODAK</name>